<dbReference type="Proteomes" id="UP001235849">
    <property type="component" value="Unassembled WGS sequence"/>
</dbReference>
<accession>A0ABT7B2I8</accession>
<dbReference type="PRINTS" id="PR00449">
    <property type="entry name" value="RASTRNSFRMNG"/>
</dbReference>
<evidence type="ECO:0000313" key="3">
    <source>
        <dbReference type="EMBL" id="MDJ1173384.1"/>
    </source>
</evidence>
<protein>
    <submittedName>
        <fullName evidence="3">GTP-binding protein</fullName>
    </submittedName>
</protein>
<dbReference type="NCBIfam" id="TIGR00231">
    <property type="entry name" value="small_GTP"/>
    <property type="match status" value="1"/>
</dbReference>
<dbReference type="SMART" id="SM00173">
    <property type="entry name" value="RAS"/>
    <property type="match status" value="1"/>
</dbReference>
<dbReference type="SMART" id="SM00175">
    <property type="entry name" value="RAB"/>
    <property type="match status" value="1"/>
</dbReference>
<dbReference type="EMBL" id="JAQOSO010000020">
    <property type="protein sequence ID" value="MDJ1173384.1"/>
    <property type="molecule type" value="Genomic_DNA"/>
</dbReference>
<name>A0ABT7B2I8_9CYAN</name>
<dbReference type="Pfam" id="PF00071">
    <property type="entry name" value="Ras"/>
    <property type="match status" value="1"/>
</dbReference>
<dbReference type="SUPFAM" id="SSF52540">
    <property type="entry name" value="P-loop containing nucleoside triphosphate hydrolases"/>
    <property type="match status" value="1"/>
</dbReference>
<keyword evidence="4" id="KW-1185">Reference proteome</keyword>
<keyword evidence="2" id="KW-0342">GTP-binding</keyword>
<dbReference type="Gene3D" id="3.40.50.300">
    <property type="entry name" value="P-loop containing nucleotide triphosphate hydrolases"/>
    <property type="match status" value="1"/>
</dbReference>
<evidence type="ECO:0000256" key="2">
    <source>
        <dbReference type="ARBA" id="ARBA00023134"/>
    </source>
</evidence>
<sequence length="173" mass="18982">MGKVSKKICMVGDFSVGKTSLIRRFVDGQFDDKYLSTVGVKISRKDVALPEGSELQLLIWDIEGQTKFKAIAPSYLQGAKGAIIVADVSREETLGNIINHLELFSKVNPKGRMAIALNKADLVDAQKLEALLKHHQYSDSDYPVIKTYGTSAKSGDNVNQLFQDLAQAILAIK</sequence>
<dbReference type="CDD" id="cd00154">
    <property type="entry name" value="Rab"/>
    <property type="match status" value="1"/>
</dbReference>
<gene>
    <name evidence="3" type="ORF">PMG25_04695</name>
</gene>
<evidence type="ECO:0000313" key="4">
    <source>
        <dbReference type="Proteomes" id="UP001235849"/>
    </source>
</evidence>
<dbReference type="SMART" id="SM00174">
    <property type="entry name" value="RHO"/>
    <property type="match status" value="1"/>
</dbReference>
<keyword evidence="1" id="KW-0547">Nucleotide-binding</keyword>
<proteinExistence type="predicted"/>
<dbReference type="PANTHER" id="PTHR47978">
    <property type="match status" value="1"/>
</dbReference>
<reference evidence="3 4" key="1">
    <citation type="submission" date="2023-01" db="EMBL/GenBank/DDBJ databases">
        <title>Novel diversity within Roseofilum (Cyanobacteria; Desertifilaceae) from marine benthic mats with descriptions of four novel species.</title>
        <authorList>
            <person name="Wang Y."/>
            <person name="Berthold D.E."/>
            <person name="Hu J."/>
            <person name="Lefler F.W."/>
            <person name="Laughinghouse H.D. IV."/>
        </authorList>
    </citation>
    <scope>NUCLEOTIDE SEQUENCE [LARGE SCALE GENOMIC DNA]</scope>
    <source>
        <strain evidence="3 4">BLCC-M114</strain>
    </source>
</reference>
<comment type="caution">
    <text evidence="3">The sequence shown here is derived from an EMBL/GenBank/DDBJ whole genome shotgun (WGS) entry which is preliminary data.</text>
</comment>
<evidence type="ECO:0000256" key="1">
    <source>
        <dbReference type="ARBA" id="ARBA00022741"/>
    </source>
</evidence>
<dbReference type="InterPro" id="IPR027417">
    <property type="entry name" value="P-loop_NTPase"/>
</dbReference>
<dbReference type="InterPro" id="IPR005225">
    <property type="entry name" value="Small_GTP-bd"/>
</dbReference>
<dbReference type="PROSITE" id="PS51419">
    <property type="entry name" value="RAB"/>
    <property type="match status" value="1"/>
</dbReference>
<dbReference type="RefSeq" id="WP_283765751.1">
    <property type="nucleotide sequence ID" value="NZ_JAQOSO010000020.1"/>
</dbReference>
<organism evidence="3 4">
    <name type="scientific">Roseofilum capinflatum BLCC-M114</name>
    <dbReference type="NCBI Taxonomy" id="3022440"/>
    <lineage>
        <taxon>Bacteria</taxon>
        <taxon>Bacillati</taxon>
        <taxon>Cyanobacteriota</taxon>
        <taxon>Cyanophyceae</taxon>
        <taxon>Desertifilales</taxon>
        <taxon>Desertifilaceae</taxon>
        <taxon>Roseofilum</taxon>
        <taxon>Roseofilum capinflatum</taxon>
    </lineage>
</organism>
<dbReference type="InterPro" id="IPR001806">
    <property type="entry name" value="Small_GTPase"/>
</dbReference>